<name>A0A8X6YPW5_9ARAC</name>
<evidence type="ECO:0000313" key="3">
    <source>
        <dbReference type="Proteomes" id="UP000886998"/>
    </source>
</evidence>
<feature type="region of interest" description="Disordered" evidence="1">
    <location>
        <begin position="161"/>
        <end position="184"/>
    </location>
</feature>
<comment type="caution">
    <text evidence="2">The sequence shown here is derived from an EMBL/GenBank/DDBJ whole genome shotgun (WGS) entry which is preliminary data.</text>
</comment>
<sequence length="184" mass="19854">MRVGLDRALYWTDGEIGPRGLGPRRAGVVRRTSTAWGVRGPDRGATVRDEAGRTEEGRSGGRGRGDRGGLERVGIGPTGIGLGRWELDSTEHCIGPAERLDREASARGGRESTRERAYLPNKALRVPKSAPGPSRVAGREHGGGNEKNFYFLRIFRFGASAPGPLRSPSLRNPARVLAESFPKT</sequence>
<dbReference type="AlphaFoldDB" id="A0A8X6YPW5"/>
<proteinExistence type="predicted"/>
<evidence type="ECO:0000313" key="2">
    <source>
        <dbReference type="EMBL" id="GFY76975.1"/>
    </source>
</evidence>
<dbReference type="EMBL" id="BMAV01022258">
    <property type="protein sequence ID" value="GFY76975.1"/>
    <property type="molecule type" value="Genomic_DNA"/>
</dbReference>
<organism evidence="2 3">
    <name type="scientific">Trichonephila inaurata madagascariensis</name>
    <dbReference type="NCBI Taxonomy" id="2747483"/>
    <lineage>
        <taxon>Eukaryota</taxon>
        <taxon>Metazoa</taxon>
        <taxon>Ecdysozoa</taxon>
        <taxon>Arthropoda</taxon>
        <taxon>Chelicerata</taxon>
        <taxon>Arachnida</taxon>
        <taxon>Araneae</taxon>
        <taxon>Araneomorphae</taxon>
        <taxon>Entelegynae</taxon>
        <taxon>Araneoidea</taxon>
        <taxon>Nephilidae</taxon>
        <taxon>Trichonephila</taxon>
        <taxon>Trichonephila inaurata</taxon>
    </lineage>
</organism>
<dbReference type="Proteomes" id="UP000886998">
    <property type="component" value="Unassembled WGS sequence"/>
</dbReference>
<evidence type="ECO:0000256" key="1">
    <source>
        <dbReference type="SAM" id="MobiDB-lite"/>
    </source>
</evidence>
<reference evidence="2" key="1">
    <citation type="submission" date="2020-08" db="EMBL/GenBank/DDBJ databases">
        <title>Multicomponent nature underlies the extraordinary mechanical properties of spider dragline silk.</title>
        <authorList>
            <person name="Kono N."/>
            <person name="Nakamura H."/>
            <person name="Mori M."/>
            <person name="Yoshida Y."/>
            <person name="Ohtoshi R."/>
            <person name="Malay A.D."/>
            <person name="Moran D.A.P."/>
            <person name="Tomita M."/>
            <person name="Numata K."/>
            <person name="Arakawa K."/>
        </authorList>
    </citation>
    <scope>NUCLEOTIDE SEQUENCE</scope>
</reference>
<keyword evidence="3" id="KW-1185">Reference proteome</keyword>
<feature type="compositionally biased region" description="Basic and acidic residues" evidence="1">
    <location>
        <begin position="40"/>
        <end position="70"/>
    </location>
</feature>
<protein>
    <submittedName>
        <fullName evidence="2">Uncharacterized protein</fullName>
    </submittedName>
</protein>
<accession>A0A8X6YPW5</accession>
<feature type="region of interest" description="Disordered" evidence="1">
    <location>
        <begin position="36"/>
        <end position="75"/>
    </location>
</feature>
<gene>
    <name evidence="2" type="ORF">TNIN_350311</name>
</gene>